<organism evidence="1 2">
    <name type="scientific">Toxocara canis</name>
    <name type="common">Canine roundworm</name>
    <dbReference type="NCBI Taxonomy" id="6265"/>
    <lineage>
        <taxon>Eukaryota</taxon>
        <taxon>Metazoa</taxon>
        <taxon>Ecdysozoa</taxon>
        <taxon>Nematoda</taxon>
        <taxon>Chromadorea</taxon>
        <taxon>Rhabditida</taxon>
        <taxon>Spirurina</taxon>
        <taxon>Ascaridomorpha</taxon>
        <taxon>Ascaridoidea</taxon>
        <taxon>Toxocaridae</taxon>
        <taxon>Toxocara</taxon>
    </lineage>
</organism>
<name>A0A0B2UMU7_TOXCA</name>
<accession>A0A0B2UMU7</accession>
<evidence type="ECO:0000313" key="2">
    <source>
        <dbReference type="Proteomes" id="UP000031036"/>
    </source>
</evidence>
<dbReference type="AlphaFoldDB" id="A0A0B2UMU7"/>
<comment type="caution">
    <text evidence="1">The sequence shown here is derived from an EMBL/GenBank/DDBJ whole genome shotgun (WGS) entry which is preliminary data.</text>
</comment>
<protein>
    <submittedName>
        <fullName evidence="1">Uncharacterized protein</fullName>
    </submittedName>
</protein>
<evidence type="ECO:0000313" key="1">
    <source>
        <dbReference type="EMBL" id="KHN72321.1"/>
    </source>
</evidence>
<reference evidence="1 2" key="1">
    <citation type="submission" date="2014-11" db="EMBL/GenBank/DDBJ databases">
        <title>Genetic blueprint of the zoonotic pathogen Toxocara canis.</title>
        <authorList>
            <person name="Zhu X.-Q."/>
            <person name="Korhonen P.K."/>
            <person name="Cai H."/>
            <person name="Young N.D."/>
            <person name="Nejsum P."/>
            <person name="von Samson-Himmelstjerna G."/>
            <person name="Boag P.R."/>
            <person name="Tan P."/>
            <person name="Li Q."/>
            <person name="Min J."/>
            <person name="Yang Y."/>
            <person name="Wang X."/>
            <person name="Fang X."/>
            <person name="Hall R.S."/>
            <person name="Hofmann A."/>
            <person name="Sternberg P.W."/>
            <person name="Jex A.R."/>
            <person name="Gasser R.B."/>
        </authorList>
    </citation>
    <scope>NUCLEOTIDE SEQUENCE [LARGE SCALE GENOMIC DNA]</scope>
    <source>
        <strain evidence="1">PN_DK_2014</strain>
    </source>
</reference>
<dbReference type="EMBL" id="JPKZ01003266">
    <property type="protein sequence ID" value="KHN72321.1"/>
    <property type="molecule type" value="Genomic_DNA"/>
</dbReference>
<proteinExistence type="predicted"/>
<dbReference type="Proteomes" id="UP000031036">
    <property type="component" value="Unassembled WGS sequence"/>
</dbReference>
<sequence length="104" mass="11946">MLPVCFVASFALVDIDSIQPGERFQSMCRPSLRCSFLISALRDPRDLSAWRIDPWKRAIDQLLAYRQLFSEDDTASVERRRGKRAALISRNIPLLQHTLQATLD</sequence>
<gene>
    <name evidence="1" type="ORF">Tcan_12113</name>
</gene>
<dbReference type="OrthoDB" id="5843096at2759"/>
<keyword evidence="2" id="KW-1185">Reference proteome</keyword>